<evidence type="ECO:0000256" key="2">
    <source>
        <dbReference type="SAM" id="SignalP"/>
    </source>
</evidence>
<name>A0A0R0ATB1_9GAMM</name>
<feature type="region of interest" description="Disordered" evidence="1">
    <location>
        <begin position="115"/>
        <end position="134"/>
    </location>
</feature>
<evidence type="ECO:0008006" key="5">
    <source>
        <dbReference type="Google" id="ProtNLM"/>
    </source>
</evidence>
<keyword evidence="2" id="KW-0732">Signal</keyword>
<dbReference type="AlphaFoldDB" id="A0A0R0ATB1"/>
<dbReference type="RefSeq" id="WP_057646152.1">
    <property type="nucleotide sequence ID" value="NZ_LLXU01000068.1"/>
</dbReference>
<gene>
    <name evidence="3" type="ORF">ARC20_08420</name>
</gene>
<proteinExistence type="predicted"/>
<reference evidence="3 4" key="1">
    <citation type="submission" date="2015-10" db="EMBL/GenBank/DDBJ databases">
        <title>Genome sequencing and analysis of members of genus Stenotrophomonas.</title>
        <authorList>
            <person name="Patil P.P."/>
            <person name="Midha S."/>
            <person name="Patil P.B."/>
        </authorList>
    </citation>
    <scope>NUCLEOTIDE SEQUENCE [LARGE SCALE GENOMIC DNA]</scope>
    <source>
        <strain evidence="3 4">JCM 16536</strain>
    </source>
</reference>
<dbReference type="OrthoDB" id="8684916at2"/>
<feature type="signal peptide" evidence="2">
    <location>
        <begin position="1"/>
        <end position="27"/>
    </location>
</feature>
<comment type="caution">
    <text evidence="3">The sequence shown here is derived from an EMBL/GenBank/DDBJ whole genome shotgun (WGS) entry which is preliminary data.</text>
</comment>
<evidence type="ECO:0000313" key="3">
    <source>
        <dbReference type="EMBL" id="KRG44433.1"/>
    </source>
</evidence>
<feature type="chain" id="PRO_5006391276" description="DUF5666 domain-containing protein" evidence="2">
    <location>
        <begin position="28"/>
        <end position="204"/>
    </location>
</feature>
<feature type="compositionally biased region" description="Low complexity" evidence="1">
    <location>
        <begin position="115"/>
        <end position="130"/>
    </location>
</feature>
<dbReference type="PROSITE" id="PS51257">
    <property type="entry name" value="PROKAR_LIPOPROTEIN"/>
    <property type="match status" value="1"/>
</dbReference>
<evidence type="ECO:0000313" key="4">
    <source>
        <dbReference type="Proteomes" id="UP000051802"/>
    </source>
</evidence>
<protein>
    <recommendedName>
        <fullName evidence="5">DUF5666 domain-containing protein</fullName>
    </recommendedName>
</protein>
<keyword evidence="4" id="KW-1185">Reference proteome</keyword>
<accession>A0A0R0ATB1</accession>
<evidence type="ECO:0000256" key="1">
    <source>
        <dbReference type="SAM" id="MobiDB-lite"/>
    </source>
</evidence>
<sequence>MRSFPLSSTLTGLAIALAMAACSSTPAADSAAPTAPASTGPFTAGANSVTLEGTIAAVDKATRTVTINGRDGAVLEFVASDAVRNFNQLKVGDKVALDYEEAVALELQPAGSAPVGVSSSQGGSVAAPGSRPGGAMSRTVSVVTEVVAVDPVANTIALKGPRGNTQIIAVEREDLRARLPNVKRGDLLRISYTEAVALAIRPAP</sequence>
<dbReference type="STRING" id="676599.ARC20_08420"/>
<organism evidence="3 4">
    <name type="scientific">Stenotrophomonas panacihumi</name>
    <dbReference type="NCBI Taxonomy" id="676599"/>
    <lineage>
        <taxon>Bacteria</taxon>
        <taxon>Pseudomonadati</taxon>
        <taxon>Pseudomonadota</taxon>
        <taxon>Gammaproteobacteria</taxon>
        <taxon>Lysobacterales</taxon>
        <taxon>Lysobacteraceae</taxon>
        <taxon>Stenotrophomonas</taxon>
    </lineage>
</organism>
<dbReference type="EMBL" id="LLXU01000068">
    <property type="protein sequence ID" value="KRG44433.1"/>
    <property type="molecule type" value="Genomic_DNA"/>
</dbReference>
<dbReference type="Proteomes" id="UP000051802">
    <property type="component" value="Unassembled WGS sequence"/>
</dbReference>